<dbReference type="SUPFAM" id="SSF160719">
    <property type="entry name" value="gpW/gp25-like"/>
    <property type="match status" value="1"/>
</dbReference>
<dbReference type="Gene3D" id="3.10.450.40">
    <property type="match status" value="1"/>
</dbReference>
<proteinExistence type="predicted"/>
<gene>
    <name evidence="2" type="ORF">ACFPM7_21350</name>
</gene>
<evidence type="ECO:0000313" key="3">
    <source>
        <dbReference type="Proteomes" id="UP001596157"/>
    </source>
</evidence>
<dbReference type="RefSeq" id="WP_378249457.1">
    <property type="nucleotide sequence ID" value="NZ_JBHSKF010000012.1"/>
</dbReference>
<dbReference type="EMBL" id="JBHSKF010000012">
    <property type="protein sequence ID" value="MFC5289606.1"/>
    <property type="molecule type" value="Genomic_DNA"/>
</dbReference>
<organism evidence="2 3">
    <name type="scientific">Actinokineospora guangxiensis</name>
    <dbReference type="NCBI Taxonomy" id="1490288"/>
    <lineage>
        <taxon>Bacteria</taxon>
        <taxon>Bacillati</taxon>
        <taxon>Actinomycetota</taxon>
        <taxon>Actinomycetes</taxon>
        <taxon>Pseudonocardiales</taxon>
        <taxon>Pseudonocardiaceae</taxon>
        <taxon>Actinokineospora</taxon>
    </lineage>
</organism>
<accession>A0ABW0ETR4</accession>
<comment type="caution">
    <text evidence="2">The sequence shown here is derived from an EMBL/GenBank/DDBJ whole genome shotgun (WGS) entry which is preliminary data.</text>
</comment>
<sequence length="135" mass="15237">MIDNDFIGRGWSFPLDVTANGTIATVGGALKLEQAMTLVLSTYPGERPFRPRFGSRLRDFTFESATAAVFARIATEVRDSLAMWEPRAAVRDVVVYPAQDRENLLHIDITYVIKGENDERNLVYPFYSIPDEGDY</sequence>
<reference evidence="3" key="1">
    <citation type="journal article" date="2019" name="Int. J. Syst. Evol. Microbiol.">
        <title>The Global Catalogue of Microorganisms (GCM) 10K type strain sequencing project: providing services to taxonomists for standard genome sequencing and annotation.</title>
        <authorList>
            <consortium name="The Broad Institute Genomics Platform"/>
            <consortium name="The Broad Institute Genome Sequencing Center for Infectious Disease"/>
            <person name="Wu L."/>
            <person name="Ma J."/>
        </authorList>
    </citation>
    <scope>NUCLEOTIDE SEQUENCE [LARGE SCALE GENOMIC DNA]</scope>
    <source>
        <strain evidence="3">CCUG 59778</strain>
    </source>
</reference>
<feature type="domain" description="IraD/Gp25-like" evidence="1">
    <location>
        <begin position="32"/>
        <end position="117"/>
    </location>
</feature>
<name>A0ABW0ETR4_9PSEU</name>
<evidence type="ECO:0000313" key="2">
    <source>
        <dbReference type="EMBL" id="MFC5289606.1"/>
    </source>
</evidence>
<dbReference type="Pfam" id="PF04965">
    <property type="entry name" value="GPW_gp25"/>
    <property type="match status" value="1"/>
</dbReference>
<dbReference type="InterPro" id="IPR007048">
    <property type="entry name" value="IraD/Gp25-like"/>
</dbReference>
<evidence type="ECO:0000259" key="1">
    <source>
        <dbReference type="Pfam" id="PF04965"/>
    </source>
</evidence>
<dbReference type="Proteomes" id="UP001596157">
    <property type="component" value="Unassembled WGS sequence"/>
</dbReference>
<keyword evidence="3" id="KW-1185">Reference proteome</keyword>
<protein>
    <submittedName>
        <fullName evidence="2">GPW/gp25 family protein</fullName>
    </submittedName>
</protein>